<feature type="compositionally biased region" description="Basic and acidic residues" evidence="1">
    <location>
        <begin position="34"/>
        <end position="46"/>
    </location>
</feature>
<organism evidence="2 3">
    <name type="scientific">Crotalaria pallida</name>
    <name type="common">Smooth rattlebox</name>
    <name type="synonym">Crotalaria striata</name>
    <dbReference type="NCBI Taxonomy" id="3830"/>
    <lineage>
        <taxon>Eukaryota</taxon>
        <taxon>Viridiplantae</taxon>
        <taxon>Streptophyta</taxon>
        <taxon>Embryophyta</taxon>
        <taxon>Tracheophyta</taxon>
        <taxon>Spermatophyta</taxon>
        <taxon>Magnoliopsida</taxon>
        <taxon>eudicotyledons</taxon>
        <taxon>Gunneridae</taxon>
        <taxon>Pentapetalae</taxon>
        <taxon>rosids</taxon>
        <taxon>fabids</taxon>
        <taxon>Fabales</taxon>
        <taxon>Fabaceae</taxon>
        <taxon>Papilionoideae</taxon>
        <taxon>50 kb inversion clade</taxon>
        <taxon>genistoids sensu lato</taxon>
        <taxon>core genistoids</taxon>
        <taxon>Crotalarieae</taxon>
        <taxon>Crotalaria</taxon>
    </lineage>
</organism>
<keyword evidence="3" id="KW-1185">Reference proteome</keyword>
<reference evidence="2 3" key="1">
    <citation type="submission" date="2024-01" db="EMBL/GenBank/DDBJ databases">
        <title>The genomes of 5 underutilized Papilionoideae crops provide insights into root nodulation and disease resistanc.</title>
        <authorList>
            <person name="Yuan L."/>
        </authorList>
    </citation>
    <scope>NUCLEOTIDE SEQUENCE [LARGE SCALE GENOMIC DNA]</scope>
    <source>
        <strain evidence="2">ZHUSHIDOU_FW_LH</strain>
        <tissue evidence="2">Leaf</tissue>
    </source>
</reference>
<evidence type="ECO:0000313" key="3">
    <source>
        <dbReference type="Proteomes" id="UP001372338"/>
    </source>
</evidence>
<comment type="caution">
    <text evidence="2">The sequence shown here is derived from an EMBL/GenBank/DDBJ whole genome shotgun (WGS) entry which is preliminary data.</text>
</comment>
<protein>
    <submittedName>
        <fullName evidence="2">Uncharacterized protein</fullName>
    </submittedName>
</protein>
<name>A0AAN9I0E9_CROPI</name>
<evidence type="ECO:0000256" key="1">
    <source>
        <dbReference type="SAM" id="MobiDB-lite"/>
    </source>
</evidence>
<evidence type="ECO:0000313" key="2">
    <source>
        <dbReference type="EMBL" id="KAK7260469.1"/>
    </source>
</evidence>
<sequence length="104" mass="11805">MESTKKKDDNKKKEVTAKSALSYSYTTTNTASSSKKDDNNKKKEVTAKSALAPEMSRSMYIPLSILILLQVMVGFEPEIWNEHTSKSQVFHHQDNHCRLDTVIT</sequence>
<gene>
    <name evidence="2" type="ORF">RIF29_26537</name>
</gene>
<accession>A0AAN9I0E9</accession>
<dbReference type="AlphaFoldDB" id="A0AAN9I0E9"/>
<dbReference type="Proteomes" id="UP001372338">
    <property type="component" value="Unassembled WGS sequence"/>
</dbReference>
<proteinExistence type="predicted"/>
<feature type="region of interest" description="Disordered" evidence="1">
    <location>
        <begin position="25"/>
        <end position="51"/>
    </location>
</feature>
<dbReference type="EMBL" id="JAYWIO010000005">
    <property type="protein sequence ID" value="KAK7260469.1"/>
    <property type="molecule type" value="Genomic_DNA"/>
</dbReference>